<name>Q5QXV2_IDILO</name>
<dbReference type="KEGG" id="ilo:IL1888"/>
<dbReference type="InterPro" id="IPR007452">
    <property type="entry name" value="TamB_C"/>
</dbReference>
<dbReference type="HOGENOM" id="CLU_002338_2_1_6"/>
<keyword evidence="3" id="KW-1133">Transmembrane helix</keyword>
<dbReference type="GO" id="GO:0009306">
    <property type="term" value="P:protein secretion"/>
    <property type="evidence" value="ECO:0007669"/>
    <property type="project" value="InterPro"/>
</dbReference>
<evidence type="ECO:0000256" key="1">
    <source>
        <dbReference type="ARBA" id="ARBA00004167"/>
    </source>
</evidence>
<comment type="subcellular location">
    <subcellularLocation>
        <location evidence="1">Membrane</location>
        <topology evidence="1">Single-pass membrane protein</topology>
    </subcellularLocation>
</comment>
<sequence>MSIYRWLAITVLVLVVLVPLMAISLVGSETGSRWILTQGQKYLPVDIQYKTFNGTLLNEFEFEDFRFESETFSYTPNKLIINWDPLALLSGVIRIDNIESLGGEIRLRAAQNSSQNADSEASVEDIQIELPLDVNLRNLLVKESRFFILETPSQELTIEASARANADGQLNIRQFRLEHQYLTTEISGKTKLSYPFKSELENNTHFHSPDFPSLKVKTEIAGDIRSLTTNSELSEGLVGEVTAKIDNPLNELTWQFDSNWQQNNLSLWLASVGADQVELSFAGDIRGEGGVTQASIEPDIAVTVNQQTMDIGGSVSYQDNIINFAPLNVHSRGDIQGQLTLQGNVSSLSTTPVIDASVSWEKITYEPNGISSHEGRLQAKGELDELAINLSNELSGVLEEDLQLVTEAKLKSDSLNILSLKLTHNDETVSGKAAINWKDNLSLTTDISGEYQQRTVNAEAKLRLSEPYLFVDQFNASWGAQSLIAEGALSPGKKLTWQVTSKDLSELSDVKGEVVATGDISGQLNQPEFKIGFNKFNLKHPDYNTVSLNQPITVVFNYEDITFNTTPVCLNYKGIDNPFCLKLEQQDKLISFDADASEIPLDLLQALVLPDVAYKLTGEVSAEVVGTFDYENMTLRKLDGAINADNSQVLAGEEKVILNQLNLTAKNRDDEGIDIGMTAIADELDFNLSGQLTIEKVAPDSPLSGKVSLNSKSLELLNLFAPQVDIGNGSTSAELNIAGDLNDPTASGKVNLNADRIIVLASGTLITELNAKLTADANVGEFTVNADGKIGDGDVAIEGELNAFKRTGNLIIKGKDLLILDTPDLLLVASPDISLKLEKDLVFVRGDLHLPKARITPVNLDQAVTESADVTLKNESKDPPLFSTNTDITVSLGEQVRVEALGFSGNLKGKLQITQQPDSVARGNGSIGVVSGDYEIYGQKLAIERGDLLFNGGPLDTPSLNLRVTRNIEKTGIDERPPETIGARVTGTINRPELSLFSTPPLPDSTILSYLLFGKPPGSQGDANNLELQAALLVGGRSAKFLTEGIKDTFDLDEVSLDSETSDVNDTSLYIGKYLSPRLYVKYGIGLLEPTSTFILRYTLSERLLFESTSNTEGQGGDLIYTIETK</sequence>
<dbReference type="OrthoDB" id="5555605at2"/>
<evidence type="ECO:0000256" key="2">
    <source>
        <dbReference type="ARBA" id="ARBA00022692"/>
    </source>
</evidence>
<evidence type="ECO:0000313" key="6">
    <source>
        <dbReference type="EMBL" id="AAV82720.1"/>
    </source>
</evidence>
<dbReference type="RefSeq" id="WP_011235120.1">
    <property type="nucleotide sequence ID" value="NC_006512.1"/>
</dbReference>
<gene>
    <name evidence="6" type="ordered locus">IL1888</name>
</gene>
<accession>Q5QXV2</accession>
<dbReference type="PANTHER" id="PTHR36985:SF1">
    <property type="entry name" value="TRANSLOCATION AND ASSEMBLY MODULE SUBUNIT TAMB"/>
    <property type="match status" value="1"/>
</dbReference>
<dbReference type="Pfam" id="PF04357">
    <property type="entry name" value="TamB"/>
    <property type="match status" value="1"/>
</dbReference>
<evidence type="ECO:0000256" key="4">
    <source>
        <dbReference type="ARBA" id="ARBA00023136"/>
    </source>
</evidence>
<evidence type="ECO:0000313" key="7">
    <source>
        <dbReference type="Proteomes" id="UP000001171"/>
    </source>
</evidence>
<protein>
    <submittedName>
        <fullName evidence="6">Uncharacterized conserved secreted protein</fullName>
    </submittedName>
</protein>
<dbReference type="Proteomes" id="UP000001171">
    <property type="component" value="Chromosome"/>
</dbReference>
<dbReference type="EMBL" id="AE017340">
    <property type="protein sequence ID" value="AAV82720.1"/>
    <property type="molecule type" value="Genomic_DNA"/>
</dbReference>
<evidence type="ECO:0000256" key="3">
    <source>
        <dbReference type="ARBA" id="ARBA00022989"/>
    </source>
</evidence>
<dbReference type="PANTHER" id="PTHR36985">
    <property type="entry name" value="TRANSLOCATION AND ASSEMBLY MODULE SUBUNIT TAMB"/>
    <property type="match status" value="1"/>
</dbReference>
<dbReference type="AlphaFoldDB" id="Q5QXV2"/>
<organism evidence="6 7">
    <name type="scientific">Idiomarina loihiensis (strain ATCC BAA-735 / DSM 15497 / L2-TR)</name>
    <dbReference type="NCBI Taxonomy" id="283942"/>
    <lineage>
        <taxon>Bacteria</taxon>
        <taxon>Pseudomonadati</taxon>
        <taxon>Pseudomonadota</taxon>
        <taxon>Gammaproteobacteria</taxon>
        <taxon>Alteromonadales</taxon>
        <taxon>Idiomarinaceae</taxon>
        <taxon>Idiomarina</taxon>
    </lineage>
</organism>
<dbReference type="GeneID" id="41337073"/>
<reference evidence="6 7" key="1">
    <citation type="journal article" date="2004" name="Proc. Natl. Acad. Sci. U.S.A.">
        <title>Genome sequence of the deep-sea gamma-proteobacterium Idiomarina loihiensis reveals amino acid fermentation as a source of carbon and energy.</title>
        <authorList>
            <person name="Hou S."/>
            <person name="Saw J.H."/>
            <person name="Lee K.S."/>
            <person name="Freitas T.A."/>
            <person name="Belisle C."/>
            <person name="Kawarabayasi Y."/>
            <person name="Donachie S.P."/>
            <person name="Pikina A."/>
            <person name="Galperin M.Y."/>
            <person name="Koonin E.V."/>
            <person name="Makarova K.S."/>
            <person name="Omelchenko M.V."/>
            <person name="Sorokin A."/>
            <person name="Wolf Y.I."/>
            <person name="Li Q.X."/>
            <person name="Keum Y.S."/>
            <person name="Campbell S."/>
            <person name="Denery J."/>
            <person name="Aizawa S."/>
            <person name="Shibata S."/>
            <person name="Malahoff A."/>
            <person name="Alam M."/>
        </authorList>
    </citation>
    <scope>NUCLEOTIDE SEQUENCE [LARGE SCALE GENOMIC DNA]</scope>
    <source>
        <strain evidence="7">ATCC BAA-735 / DSM 15497 / L2-TR</strain>
    </source>
</reference>
<keyword evidence="7" id="KW-1185">Reference proteome</keyword>
<keyword evidence="4" id="KW-0472">Membrane</keyword>
<keyword evidence="2" id="KW-0812">Transmembrane</keyword>
<dbReference type="STRING" id="283942.IL1888"/>
<dbReference type="eggNOG" id="COG2911">
    <property type="taxonomic scope" value="Bacteria"/>
</dbReference>
<feature type="domain" description="Translocation and assembly module TamB C-terminal" evidence="5">
    <location>
        <begin position="792"/>
        <end position="1124"/>
    </location>
</feature>
<evidence type="ECO:0000259" key="5">
    <source>
        <dbReference type="Pfam" id="PF04357"/>
    </source>
</evidence>
<proteinExistence type="predicted"/>
<dbReference type="GO" id="GO:0005886">
    <property type="term" value="C:plasma membrane"/>
    <property type="evidence" value="ECO:0007669"/>
    <property type="project" value="InterPro"/>
</dbReference>